<dbReference type="InterPro" id="IPR011706">
    <property type="entry name" value="Cu-oxidase_C"/>
</dbReference>
<dbReference type="GO" id="GO:0005507">
    <property type="term" value="F:copper ion binding"/>
    <property type="evidence" value="ECO:0007669"/>
    <property type="project" value="InterPro"/>
</dbReference>
<dbReference type="Proteomes" id="UP000247498">
    <property type="component" value="Unassembled WGS sequence"/>
</dbReference>
<evidence type="ECO:0000313" key="10">
    <source>
        <dbReference type="EMBL" id="GBF87461.1"/>
    </source>
</evidence>
<comment type="caution">
    <text evidence="10">The sequence shown here is derived from an EMBL/GenBank/DDBJ whole genome shotgun (WGS) entry which is preliminary data.</text>
</comment>
<comment type="cofactor">
    <cofactor evidence="1">
        <name>Cu cation</name>
        <dbReference type="ChEBI" id="CHEBI:23378"/>
    </cofactor>
</comment>
<keyword evidence="11" id="KW-1185">Reference proteome</keyword>
<dbReference type="PROSITE" id="PS00080">
    <property type="entry name" value="MULTICOPPER_OXIDASE2"/>
    <property type="match status" value="1"/>
</dbReference>
<comment type="similarity">
    <text evidence="2">Belongs to the multicopper oxidase family.</text>
</comment>
<feature type="chain" id="PRO_5015965766" evidence="6">
    <location>
        <begin position="21"/>
        <end position="624"/>
    </location>
</feature>
<dbReference type="Pfam" id="PF07732">
    <property type="entry name" value="Cu-oxidase_3"/>
    <property type="match status" value="2"/>
</dbReference>
<sequence length="624" mass="65188">MARPALLALLTALLVGRATCQMTMTMAEAPPGGAGRTPAPAATAGRRVVCPSLPAPGPSVKRFSLTAAKIQSKTQTLAYNGTAVGPLIRIRLGDEVQIDVTNKDIPEGTSVHWHGQAGPAGTMWYHSHTGEQYGDGLRGPLIVDDPADPHKGLHDTDLDAHVLMLADVYDTTVAQQLKDLESGGMGAMAAAGGLPDAQSMGGVPEQPQGPMGKMQVLCPPEVLNQDLSDSPWYGVQVNGQGWVTDPKTMQRAGQPLVLTVEQGKRHRLRLIGGMSSWALRVGVQGHGLKLIALDGRPVRPADAKSLLLTSGERADVVLHADQPVGNYWMDVSTISGQNSPVIVHYKGAPDPLGDKGFLATARADTGCAVGSPQILDLKNATLRAGPGLPQPPKGANKQFTIYLPDASSTVPPRSFLTHIAKAGNVHGLAPGSIPARGPSCPPAADGQPGKYCWSLNWNVYEPPSTVALLPGAKAAPRTYNLELSEGDVVDLLLINPSLMVHPMHLHGTGFWVLATGNGAAANSTDMLAPGVALNLADPPLRDTVPVPQAVAAPAGGKMGGMAGTTELAPGGFGFAILRFRATNPGVWSFHCHIELHASSGMFMTLTTRPKSNGTWALPDNLLCA</sequence>
<evidence type="ECO:0000259" key="7">
    <source>
        <dbReference type="Pfam" id="PF00394"/>
    </source>
</evidence>
<proteinExistence type="inferred from homology"/>
<evidence type="ECO:0000256" key="4">
    <source>
        <dbReference type="ARBA" id="ARBA00023002"/>
    </source>
</evidence>
<dbReference type="FunCoup" id="A0A2V0NJQ0">
    <property type="interactions" value="733"/>
</dbReference>
<dbReference type="InterPro" id="IPR033138">
    <property type="entry name" value="Cu_oxidase_CS"/>
</dbReference>
<dbReference type="AlphaFoldDB" id="A0A2V0NJQ0"/>
<keyword evidence="4" id="KW-0560">Oxidoreductase</keyword>
<dbReference type="SUPFAM" id="SSF49503">
    <property type="entry name" value="Cupredoxins"/>
    <property type="match status" value="3"/>
</dbReference>
<keyword evidence="5" id="KW-0186">Copper</keyword>
<keyword evidence="3" id="KW-0479">Metal-binding</keyword>
<feature type="domain" description="Plastocyanin-like" evidence="7">
    <location>
        <begin position="160"/>
        <end position="336"/>
    </location>
</feature>
<evidence type="ECO:0000259" key="8">
    <source>
        <dbReference type="Pfam" id="PF07731"/>
    </source>
</evidence>
<dbReference type="OrthoDB" id="2121828at2759"/>
<dbReference type="PANTHER" id="PTHR11709">
    <property type="entry name" value="MULTI-COPPER OXIDASE"/>
    <property type="match status" value="1"/>
</dbReference>
<feature type="domain" description="Plastocyanin-like" evidence="8">
    <location>
        <begin position="566"/>
        <end position="610"/>
    </location>
</feature>
<feature type="domain" description="Plastocyanin-like" evidence="9">
    <location>
        <begin position="72"/>
        <end position="115"/>
    </location>
</feature>
<dbReference type="STRING" id="307507.A0A2V0NJQ0"/>
<gene>
    <name evidence="10" type="ORF">Rsub_00172</name>
</gene>
<dbReference type="InterPro" id="IPR001117">
    <property type="entry name" value="Cu-oxidase_2nd"/>
</dbReference>
<name>A0A2V0NJQ0_9CHLO</name>
<accession>A0A2V0NJQ0</accession>
<dbReference type="CDD" id="cd04206">
    <property type="entry name" value="CuRO_1_LCC_like"/>
    <property type="match status" value="1"/>
</dbReference>
<evidence type="ECO:0000256" key="2">
    <source>
        <dbReference type="ARBA" id="ARBA00010609"/>
    </source>
</evidence>
<protein>
    <submittedName>
        <fullName evidence="10">Multicopper oxidase</fullName>
    </submittedName>
</protein>
<reference evidence="10 11" key="1">
    <citation type="journal article" date="2018" name="Sci. Rep.">
        <title>Raphidocelis subcapitata (=Pseudokirchneriella subcapitata) provides an insight into genome evolution and environmental adaptations in the Sphaeropleales.</title>
        <authorList>
            <person name="Suzuki S."/>
            <person name="Yamaguchi H."/>
            <person name="Nakajima N."/>
            <person name="Kawachi M."/>
        </authorList>
    </citation>
    <scope>NUCLEOTIDE SEQUENCE [LARGE SCALE GENOMIC DNA]</scope>
    <source>
        <strain evidence="10 11">NIES-35</strain>
    </source>
</reference>
<dbReference type="EMBL" id="BDRX01000001">
    <property type="protein sequence ID" value="GBF87461.1"/>
    <property type="molecule type" value="Genomic_DNA"/>
</dbReference>
<feature type="signal peptide" evidence="6">
    <location>
        <begin position="1"/>
        <end position="20"/>
    </location>
</feature>
<evidence type="ECO:0000256" key="6">
    <source>
        <dbReference type="SAM" id="SignalP"/>
    </source>
</evidence>
<feature type="domain" description="Plastocyanin-like" evidence="8">
    <location>
        <begin position="476"/>
        <end position="548"/>
    </location>
</feature>
<dbReference type="Pfam" id="PF00394">
    <property type="entry name" value="Cu-oxidase"/>
    <property type="match status" value="1"/>
</dbReference>
<dbReference type="GO" id="GO:0016491">
    <property type="term" value="F:oxidoreductase activity"/>
    <property type="evidence" value="ECO:0007669"/>
    <property type="project" value="UniProtKB-KW"/>
</dbReference>
<feature type="domain" description="Plastocyanin-like" evidence="9">
    <location>
        <begin position="119"/>
        <end position="147"/>
    </location>
</feature>
<dbReference type="Gene3D" id="2.60.40.420">
    <property type="entry name" value="Cupredoxins - blue copper proteins"/>
    <property type="match status" value="4"/>
</dbReference>
<dbReference type="PROSITE" id="PS00079">
    <property type="entry name" value="MULTICOPPER_OXIDASE1"/>
    <property type="match status" value="1"/>
</dbReference>
<evidence type="ECO:0000259" key="9">
    <source>
        <dbReference type="Pfam" id="PF07732"/>
    </source>
</evidence>
<dbReference type="PANTHER" id="PTHR11709:SF394">
    <property type="entry name" value="FI03373P-RELATED"/>
    <property type="match status" value="1"/>
</dbReference>
<dbReference type="InParanoid" id="A0A2V0NJQ0"/>
<dbReference type="InterPro" id="IPR008972">
    <property type="entry name" value="Cupredoxin"/>
</dbReference>
<evidence type="ECO:0000256" key="5">
    <source>
        <dbReference type="ARBA" id="ARBA00023008"/>
    </source>
</evidence>
<dbReference type="InterPro" id="IPR002355">
    <property type="entry name" value="Cu_oxidase_Cu_BS"/>
</dbReference>
<dbReference type="InterPro" id="IPR045087">
    <property type="entry name" value="Cu-oxidase_fam"/>
</dbReference>
<organism evidence="10 11">
    <name type="scientific">Raphidocelis subcapitata</name>
    <dbReference type="NCBI Taxonomy" id="307507"/>
    <lineage>
        <taxon>Eukaryota</taxon>
        <taxon>Viridiplantae</taxon>
        <taxon>Chlorophyta</taxon>
        <taxon>core chlorophytes</taxon>
        <taxon>Chlorophyceae</taxon>
        <taxon>CS clade</taxon>
        <taxon>Sphaeropleales</taxon>
        <taxon>Selenastraceae</taxon>
        <taxon>Raphidocelis</taxon>
    </lineage>
</organism>
<evidence type="ECO:0000313" key="11">
    <source>
        <dbReference type="Proteomes" id="UP000247498"/>
    </source>
</evidence>
<keyword evidence="6" id="KW-0732">Signal</keyword>
<dbReference type="Pfam" id="PF07731">
    <property type="entry name" value="Cu-oxidase_2"/>
    <property type="match status" value="2"/>
</dbReference>
<evidence type="ECO:0000256" key="3">
    <source>
        <dbReference type="ARBA" id="ARBA00022723"/>
    </source>
</evidence>
<evidence type="ECO:0000256" key="1">
    <source>
        <dbReference type="ARBA" id="ARBA00001935"/>
    </source>
</evidence>
<dbReference type="InterPro" id="IPR011707">
    <property type="entry name" value="Cu-oxidase-like_N"/>
</dbReference>